<reference evidence="2" key="1">
    <citation type="journal article" date="2020" name="Nature">
        <title>Giant virus diversity and host interactions through global metagenomics.</title>
        <authorList>
            <person name="Schulz F."/>
            <person name="Roux S."/>
            <person name="Paez-Espino D."/>
            <person name="Jungbluth S."/>
            <person name="Walsh D.A."/>
            <person name="Denef V.J."/>
            <person name="McMahon K.D."/>
            <person name="Konstantinidis K.T."/>
            <person name="Eloe-Fadrosh E.A."/>
            <person name="Kyrpides N.C."/>
            <person name="Woyke T."/>
        </authorList>
    </citation>
    <scope>NUCLEOTIDE SEQUENCE</scope>
    <source>
        <strain evidence="2">GVMAG-M-3300023174-107</strain>
    </source>
</reference>
<dbReference type="AlphaFoldDB" id="A0A6C0D260"/>
<sequence>MSDITDLSIILIIVFVLIVYISYVKKIIAAQYTINDKNCNPVTLFLNSIKGDPVEGVNSFAKCVRSMDQTPT</sequence>
<keyword evidence="1" id="KW-0472">Membrane</keyword>
<dbReference type="EMBL" id="MN739520">
    <property type="protein sequence ID" value="QHT10340.1"/>
    <property type="molecule type" value="Genomic_DNA"/>
</dbReference>
<keyword evidence="1" id="KW-1133">Transmembrane helix</keyword>
<organism evidence="2">
    <name type="scientific">viral metagenome</name>
    <dbReference type="NCBI Taxonomy" id="1070528"/>
    <lineage>
        <taxon>unclassified sequences</taxon>
        <taxon>metagenomes</taxon>
        <taxon>organismal metagenomes</taxon>
    </lineage>
</organism>
<accession>A0A6C0D260</accession>
<feature type="transmembrane region" description="Helical" evidence="1">
    <location>
        <begin position="6"/>
        <end position="24"/>
    </location>
</feature>
<protein>
    <submittedName>
        <fullName evidence="2">Uncharacterized protein</fullName>
    </submittedName>
</protein>
<keyword evidence="1" id="KW-0812">Transmembrane</keyword>
<evidence type="ECO:0000256" key="1">
    <source>
        <dbReference type="SAM" id="Phobius"/>
    </source>
</evidence>
<proteinExistence type="predicted"/>
<evidence type="ECO:0000313" key="2">
    <source>
        <dbReference type="EMBL" id="QHT10340.1"/>
    </source>
</evidence>
<name>A0A6C0D260_9ZZZZ</name>